<feature type="coiled-coil region" evidence="2">
    <location>
        <begin position="180"/>
        <end position="263"/>
    </location>
</feature>
<feature type="domain" description="M23ase beta-sheet core" evidence="3">
    <location>
        <begin position="309"/>
        <end position="410"/>
    </location>
</feature>
<dbReference type="InterPro" id="IPR016047">
    <property type="entry name" value="M23ase_b-sheet_dom"/>
</dbReference>
<evidence type="ECO:0000259" key="3">
    <source>
        <dbReference type="Pfam" id="PF01551"/>
    </source>
</evidence>
<reference evidence="4 5" key="1">
    <citation type="journal article" date="2015" name="Nature">
        <title>rRNA introns, odd ribosomes, and small enigmatic genomes across a large radiation of phyla.</title>
        <authorList>
            <person name="Brown C.T."/>
            <person name="Hug L.A."/>
            <person name="Thomas B.C."/>
            <person name="Sharon I."/>
            <person name="Castelle C.J."/>
            <person name="Singh A."/>
            <person name="Wilkins M.J."/>
            <person name="Williams K.H."/>
            <person name="Banfield J.F."/>
        </authorList>
    </citation>
    <scope>NUCLEOTIDE SEQUENCE [LARGE SCALE GENOMIC DNA]</scope>
</reference>
<dbReference type="InterPro" id="IPR050570">
    <property type="entry name" value="Cell_wall_metabolism_enzyme"/>
</dbReference>
<dbReference type="Proteomes" id="UP000034516">
    <property type="component" value="Unassembled WGS sequence"/>
</dbReference>
<comment type="caution">
    <text evidence="4">The sequence shown here is derived from an EMBL/GenBank/DDBJ whole genome shotgun (WGS) entry which is preliminary data.</text>
</comment>
<dbReference type="PANTHER" id="PTHR21666:SF289">
    <property type="entry name" value="L-ALA--D-GLU ENDOPEPTIDASE"/>
    <property type="match status" value="1"/>
</dbReference>
<feature type="coiled-coil region" evidence="2">
    <location>
        <begin position="43"/>
        <end position="133"/>
    </location>
</feature>
<evidence type="ECO:0000313" key="4">
    <source>
        <dbReference type="EMBL" id="KKS39885.1"/>
    </source>
</evidence>
<keyword evidence="1" id="KW-0732">Signal</keyword>
<dbReference type="InterPro" id="IPR011055">
    <property type="entry name" value="Dup_hybrid_motif"/>
</dbReference>
<sequence length="415" mass="46701">MFLTKHTKVIKIAMVFSLVALFCFEPVLKTLAEENPVGGDKTVEQLSGEIKEKQNNIDALREKINAYEKSLSEERSKSSSLRSQIYILETQIQKKEAEIQLNEDEIAETLLQIEKTQDEIKTTGNNIDDKQTKISRFLRELYQLDQKTDLEVVIMNKSISDFFNQMRSTEKIQGEINDILINLKEAKVKLEQNKTDLDSKNLALNELKAKLEDRKANLEDQTDAKQYILQQTRSSEARYQSLIVELKEEQDKINSDIVALEKTMRKKLSVGSTKLEELGDVILSWPVPSRVVTATFHDPDYPFRHIFEHPAIDIKAGQGTPVRAAASGYVARVQNGGKKGYSYIMIVHNNGFATVYGHVSAIYVETDQFVSQGEVIAASGGMPGTLGAGRLTTGPHLHFELRSNGIPINPLDYLP</sequence>
<organism evidence="4 5">
    <name type="scientific">Candidatus Kuenenbacteria bacterium GW2011_GWA2_42_15</name>
    <dbReference type="NCBI Taxonomy" id="1618677"/>
    <lineage>
        <taxon>Bacteria</taxon>
        <taxon>Candidatus Kueneniibacteriota</taxon>
    </lineage>
</organism>
<evidence type="ECO:0000313" key="5">
    <source>
        <dbReference type="Proteomes" id="UP000034516"/>
    </source>
</evidence>
<evidence type="ECO:0000256" key="1">
    <source>
        <dbReference type="ARBA" id="ARBA00022729"/>
    </source>
</evidence>
<dbReference type="AlphaFoldDB" id="A0A0G0YTC4"/>
<proteinExistence type="predicted"/>
<gene>
    <name evidence="4" type="ORF">UV02_C0052G0001</name>
</gene>
<keyword evidence="2" id="KW-0175">Coiled coil</keyword>
<accession>A0A0G0YTC4</accession>
<protein>
    <recommendedName>
        <fullName evidence="3">M23ase beta-sheet core domain-containing protein</fullName>
    </recommendedName>
</protein>
<dbReference type="CDD" id="cd12797">
    <property type="entry name" value="M23_peptidase"/>
    <property type="match status" value="1"/>
</dbReference>
<dbReference type="SUPFAM" id="SSF51261">
    <property type="entry name" value="Duplicated hybrid motif"/>
    <property type="match status" value="1"/>
</dbReference>
<name>A0A0G0YTC4_9BACT</name>
<dbReference type="PANTHER" id="PTHR21666">
    <property type="entry name" value="PEPTIDASE-RELATED"/>
    <property type="match status" value="1"/>
</dbReference>
<dbReference type="Pfam" id="PF01551">
    <property type="entry name" value="Peptidase_M23"/>
    <property type="match status" value="1"/>
</dbReference>
<evidence type="ECO:0000256" key="2">
    <source>
        <dbReference type="SAM" id="Coils"/>
    </source>
</evidence>
<dbReference type="Gene3D" id="2.70.70.10">
    <property type="entry name" value="Glucose Permease (Domain IIA)"/>
    <property type="match status" value="1"/>
</dbReference>
<dbReference type="EMBL" id="LCCW01000052">
    <property type="protein sequence ID" value="KKS39885.1"/>
    <property type="molecule type" value="Genomic_DNA"/>
</dbReference>
<dbReference type="Gene3D" id="6.10.250.3150">
    <property type="match status" value="1"/>
</dbReference>
<dbReference type="GO" id="GO:0004222">
    <property type="term" value="F:metalloendopeptidase activity"/>
    <property type="evidence" value="ECO:0007669"/>
    <property type="project" value="TreeGrafter"/>
</dbReference>